<gene>
    <name evidence="1" type="primary">Dsim\GD19898</name>
    <name evidence="1" type="ORF">Dsim_GD19898</name>
</gene>
<dbReference type="OMA" id="PQRCTIV"/>
<protein>
    <submittedName>
        <fullName evidence="1">GD19898</fullName>
    </submittedName>
</protein>
<dbReference type="Proteomes" id="UP000000304">
    <property type="component" value="Chromosome 3R"/>
</dbReference>
<sequence length="92" mass="10406">MLLPPDCRVQLQLPLPLPLPQRCTIVHSPYLYRQHNSSSNIHGSSSNCSRYNCCHCSSHMSQWIHCVGGFTSLFPSFPALYVNLFWDLLGSV</sequence>
<dbReference type="HOGENOM" id="CLU_2415649_0_0_1"/>
<reference evidence="1 2" key="1">
    <citation type="journal article" date="2007" name="Nature">
        <title>Evolution of genes and genomes on the Drosophila phylogeny.</title>
        <authorList>
            <consortium name="Drosophila 12 Genomes Consortium"/>
            <person name="Clark A.G."/>
            <person name="Eisen M.B."/>
            <person name="Smith D.R."/>
            <person name="Bergman C.M."/>
            <person name="Oliver B."/>
            <person name="Markow T.A."/>
            <person name="Kaufman T.C."/>
            <person name="Kellis M."/>
            <person name="Gelbart W."/>
            <person name="Iyer V.N."/>
            <person name="Pollard D.A."/>
            <person name="Sackton T.B."/>
            <person name="Larracuente A.M."/>
            <person name="Singh N.D."/>
            <person name="Abad J.P."/>
            <person name="Abt D.N."/>
            <person name="Adryan B."/>
            <person name="Aguade M."/>
            <person name="Akashi H."/>
            <person name="Anderson W.W."/>
            <person name="Aquadro C.F."/>
            <person name="Ardell D.H."/>
            <person name="Arguello R."/>
            <person name="Artieri C.G."/>
            <person name="Barbash D.A."/>
            <person name="Barker D."/>
            <person name="Barsanti P."/>
            <person name="Batterham P."/>
            <person name="Batzoglou S."/>
            <person name="Begun D."/>
            <person name="Bhutkar A."/>
            <person name="Blanco E."/>
            <person name="Bosak S.A."/>
            <person name="Bradley R.K."/>
            <person name="Brand A.D."/>
            <person name="Brent M.R."/>
            <person name="Brooks A.N."/>
            <person name="Brown R.H."/>
            <person name="Butlin R.K."/>
            <person name="Caggese C."/>
            <person name="Calvi B.R."/>
            <person name="Bernardo de Carvalho A."/>
            <person name="Caspi A."/>
            <person name="Castrezana S."/>
            <person name="Celniker S.E."/>
            <person name="Chang J.L."/>
            <person name="Chapple C."/>
            <person name="Chatterji S."/>
            <person name="Chinwalla A."/>
            <person name="Civetta A."/>
            <person name="Clifton S.W."/>
            <person name="Comeron J.M."/>
            <person name="Costello J.C."/>
            <person name="Coyne J.A."/>
            <person name="Daub J."/>
            <person name="David R.G."/>
            <person name="Delcher A.L."/>
            <person name="Delehaunty K."/>
            <person name="Do C.B."/>
            <person name="Ebling H."/>
            <person name="Edwards K."/>
            <person name="Eickbush T."/>
            <person name="Evans J.D."/>
            <person name="Filipski A."/>
            <person name="Findeiss S."/>
            <person name="Freyhult E."/>
            <person name="Fulton L."/>
            <person name="Fulton R."/>
            <person name="Garcia A.C."/>
            <person name="Gardiner A."/>
            <person name="Garfield D.A."/>
            <person name="Garvin B.E."/>
            <person name="Gibson G."/>
            <person name="Gilbert D."/>
            <person name="Gnerre S."/>
            <person name="Godfrey J."/>
            <person name="Good R."/>
            <person name="Gotea V."/>
            <person name="Gravely B."/>
            <person name="Greenberg A.J."/>
            <person name="Griffiths-Jones S."/>
            <person name="Gross S."/>
            <person name="Guigo R."/>
            <person name="Gustafson E.A."/>
            <person name="Haerty W."/>
            <person name="Hahn M.W."/>
            <person name="Halligan D.L."/>
            <person name="Halpern A.L."/>
            <person name="Halter G.M."/>
            <person name="Han M.V."/>
            <person name="Heger A."/>
            <person name="Hillier L."/>
            <person name="Hinrichs A.S."/>
            <person name="Holmes I."/>
            <person name="Hoskins R.A."/>
            <person name="Hubisz M.J."/>
            <person name="Hultmark D."/>
            <person name="Huntley M.A."/>
            <person name="Jaffe D.B."/>
            <person name="Jagadeeshan S."/>
            <person name="Jeck W.R."/>
            <person name="Johnson J."/>
            <person name="Jones C.D."/>
            <person name="Jordan W.C."/>
            <person name="Karpen G.H."/>
            <person name="Kataoka E."/>
            <person name="Keightley P.D."/>
            <person name="Kheradpour P."/>
            <person name="Kirkness E.F."/>
            <person name="Koerich L.B."/>
            <person name="Kristiansen K."/>
            <person name="Kudrna D."/>
            <person name="Kulathinal R.J."/>
            <person name="Kumar S."/>
            <person name="Kwok R."/>
            <person name="Lander E."/>
            <person name="Langley C.H."/>
            <person name="Lapoint R."/>
            <person name="Lazzaro B.P."/>
            <person name="Lee S.J."/>
            <person name="Levesque L."/>
            <person name="Li R."/>
            <person name="Lin C.F."/>
            <person name="Lin M.F."/>
            <person name="Lindblad-Toh K."/>
            <person name="Llopart A."/>
            <person name="Long M."/>
            <person name="Low L."/>
            <person name="Lozovsky E."/>
            <person name="Lu J."/>
            <person name="Luo M."/>
            <person name="Machado C.A."/>
            <person name="Makalowski W."/>
            <person name="Marzo M."/>
            <person name="Matsuda M."/>
            <person name="Matzkin L."/>
            <person name="McAllister B."/>
            <person name="McBride C.S."/>
            <person name="McKernan B."/>
            <person name="McKernan K."/>
            <person name="Mendez-Lago M."/>
            <person name="Minx P."/>
            <person name="Mollenhauer M.U."/>
            <person name="Montooth K."/>
            <person name="Mount S.M."/>
            <person name="Mu X."/>
            <person name="Myers E."/>
            <person name="Negre B."/>
            <person name="Newfeld S."/>
            <person name="Nielsen R."/>
            <person name="Noor M.A."/>
            <person name="O'Grady P."/>
            <person name="Pachter L."/>
            <person name="Papaceit M."/>
            <person name="Parisi M.J."/>
            <person name="Parisi M."/>
            <person name="Parts L."/>
            <person name="Pedersen J.S."/>
            <person name="Pesole G."/>
            <person name="Phillippy A.M."/>
            <person name="Ponting C.P."/>
            <person name="Pop M."/>
            <person name="Porcelli D."/>
            <person name="Powell J.R."/>
            <person name="Prohaska S."/>
            <person name="Pruitt K."/>
            <person name="Puig M."/>
            <person name="Quesneville H."/>
            <person name="Ram K.R."/>
            <person name="Rand D."/>
            <person name="Rasmussen M.D."/>
            <person name="Reed L.K."/>
            <person name="Reenan R."/>
            <person name="Reily A."/>
            <person name="Remington K.A."/>
            <person name="Rieger T.T."/>
            <person name="Ritchie M.G."/>
            <person name="Robin C."/>
            <person name="Rogers Y.H."/>
            <person name="Rohde C."/>
            <person name="Rozas J."/>
            <person name="Rubenfield M.J."/>
            <person name="Ruiz A."/>
            <person name="Russo S."/>
            <person name="Salzberg S.L."/>
            <person name="Sanchez-Gracia A."/>
            <person name="Saranga D.J."/>
            <person name="Sato H."/>
            <person name="Schaeffer S.W."/>
            <person name="Schatz M.C."/>
            <person name="Schlenke T."/>
            <person name="Schwartz R."/>
            <person name="Segarra C."/>
            <person name="Singh R.S."/>
            <person name="Sirot L."/>
            <person name="Sirota M."/>
            <person name="Sisneros N.B."/>
            <person name="Smith C.D."/>
            <person name="Smith T.F."/>
            <person name="Spieth J."/>
            <person name="Stage D.E."/>
            <person name="Stark A."/>
            <person name="Stephan W."/>
            <person name="Strausberg R.L."/>
            <person name="Strempel S."/>
            <person name="Sturgill D."/>
            <person name="Sutton G."/>
            <person name="Sutton G.G."/>
            <person name="Tao W."/>
            <person name="Teichmann S."/>
            <person name="Tobari Y.N."/>
            <person name="Tomimura Y."/>
            <person name="Tsolas J.M."/>
            <person name="Valente V.L."/>
            <person name="Venter E."/>
            <person name="Venter J.C."/>
            <person name="Vicario S."/>
            <person name="Vieira F.G."/>
            <person name="Vilella A.J."/>
            <person name="Villasante A."/>
            <person name="Walenz B."/>
            <person name="Wang J."/>
            <person name="Wasserman M."/>
            <person name="Watts T."/>
            <person name="Wilson D."/>
            <person name="Wilson R.K."/>
            <person name="Wing R.A."/>
            <person name="Wolfner M.F."/>
            <person name="Wong A."/>
            <person name="Wong G.K."/>
            <person name="Wu C.I."/>
            <person name="Wu G."/>
            <person name="Yamamoto D."/>
            <person name="Yang H.P."/>
            <person name="Yang S.P."/>
            <person name="Yorke J.A."/>
            <person name="Yoshida K."/>
            <person name="Zdobnov E."/>
            <person name="Zhang P."/>
            <person name="Zhang Y."/>
            <person name="Zimin A.V."/>
            <person name="Baldwin J."/>
            <person name="Abdouelleil A."/>
            <person name="Abdulkadir J."/>
            <person name="Abebe A."/>
            <person name="Abera B."/>
            <person name="Abreu J."/>
            <person name="Acer S.C."/>
            <person name="Aftuck L."/>
            <person name="Alexander A."/>
            <person name="An P."/>
            <person name="Anderson E."/>
            <person name="Anderson S."/>
            <person name="Arachi H."/>
            <person name="Azer M."/>
            <person name="Bachantsang P."/>
            <person name="Barry A."/>
            <person name="Bayul T."/>
            <person name="Berlin A."/>
            <person name="Bessette D."/>
            <person name="Bloom T."/>
            <person name="Blye J."/>
            <person name="Boguslavskiy L."/>
            <person name="Bonnet C."/>
            <person name="Boukhgalter B."/>
            <person name="Bourzgui I."/>
            <person name="Brown A."/>
            <person name="Cahill P."/>
            <person name="Channer S."/>
            <person name="Cheshatsang Y."/>
            <person name="Chuda L."/>
            <person name="Citroen M."/>
            <person name="Collymore A."/>
            <person name="Cooke P."/>
            <person name="Costello M."/>
            <person name="D'Aco K."/>
            <person name="Daza R."/>
            <person name="De Haan G."/>
            <person name="DeGray S."/>
            <person name="DeMaso C."/>
            <person name="Dhargay N."/>
            <person name="Dooley K."/>
            <person name="Dooley E."/>
            <person name="Doricent M."/>
            <person name="Dorje P."/>
            <person name="Dorjee K."/>
            <person name="Dupes A."/>
            <person name="Elong R."/>
            <person name="Falk J."/>
            <person name="Farina A."/>
            <person name="Faro S."/>
            <person name="Ferguson D."/>
            <person name="Fisher S."/>
            <person name="Foley C.D."/>
            <person name="Franke A."/>
            <person name="Friedrich D."/>
            <person name="Gadbois L."/>
            <person name="Gearin G."/>
            <person name="Gearin C.R."/>
            <person name="Giannoukos G."/>
            <person name="Goode T."/>
            <person name="Graham J."/>
            <person name="Grandbois E."/>
            <person name="Grewal S."/>
            <person name="Gyaltsen K."/>
            <person name="Hafez N."/>
            <person name="Hagos B."/>
            <person name="Hall J."/>
            <person name="Henson C."/>
            <person name="Hollinger A."/>
            <person name="Honan T."/>
            <person name="Huard M.D."/>
            <person name="Hughes L."/>
            <person name="Hurhula B."/>
            <person name="Husby M.E."/>
            <person name="Kamat A."/>
            <person name="Kanga B."/>
            <person name="Kashin S."/>
            <person name="Khazanovich D."/>
            <person name="Kisner P."/>
            <person name="Lance K."/>
            <person name="Lara M."/>
            <person name="Lee W."/>
            <person name="Lennon N."/>
            <person name="Letendre F."/>
            <person name="LeVine R."/>
            <person name="Lipovsky A."/>
            <person name="Liu X."/>
            <person name="Liu J."/>
            <person name="Liu S."/>
            <person name="Lokyitsang T."/>
            <person name="Lokyitsang Y."/>
            <person name="Lubonja R."/>
            <person name="Lui A."/>
            <person name="MacDonald P."/>
            <person name="Magnisalis V."/>
            <person name="Maru K."/>
            <person name="Matthews C."/>
            <person name="McCusker W."/>
            <person name="McDonough S."/>
            <person name="Mehta T."/>
            <person name="Meldrim J."/>
            <person name="Meneus L."/>
            <person name="Mihai O."/>
            <person name="Mihalev A."/>
            <person name="Mihova T."/>
            <person name="Mittelman R."/>
            <person name="Mlenga V."/>
            <person name="Montmayeur A."/>
            <person name="Mulrain L."/>
            <person name="Navidi A."/>
            <person name="Naylor J."/>
            <person name="Negash T."/>
            <person name="Nguyen T."/>
            <person name="Nguyen N."/>
            <person name="Nicol R."/>
            <person name="Norbu C."/>
            <person name="Norbu N."/>
            <person name="Novod N."/>
            <person name="O'Neill B."/>
            <person name="Osman S."/>
            <person name="Markiewicz E."/>
            <person name="Oyono O.L."/>
            <person name="Patti C."/>
            <person name="Phunkhang P."/>
            <person name="Pierre F."/>
            <person name="Priest M."/>
            <person name="Raghuraman S."/>
            <person name="Rege F."/>
            <person name="Reyes R."/>
            <person name="Rise C."/>
            <person name="Rogov P."/>
            <person name="Ross K."/>
            <person name="Ryan E."/>
            <person name="Settipalli S."/>
            <person name="Shea T."/>
            <person name="Sherpa N."/>
            <person name="Shi L."/>
            <person name="Shih D."/>
            <person name="Sparrow T."/>
            <person name="Spaulding J."/>
            <person name="Stalker J."/>
            <person name="Stange-Thomann N."/>
            <person name="Stavropoulos S."/>
            <person name="Stone C."/>
            <person name="Strader C."/>
            <person name="Tesfaye S."/>
            <person name="Thomson T."/>
            <person name="Thoulutsang Y."/>
            <person name="Thoulutsang D."/>
            <person name="Topham K."/>
            <person name="Topping I."/>
            <person name="Tsamla T."/>
            <person name="Vassiliev H."/>
            <person name="Vo A."/>
            <person name="Wangchuk T."/>
            <person name="Wangdi T."/>
            <person name="Weiand M."/>
            <person name="Wilkinson J."/>
            <person name="Wilson A."/>
            <person name="Yadav S."/>
            <person name="Young G."/>
            <person name="Yu Q."/>
            <person name="Zembek L."/>
            <person name="Zhong D."/>
            <person name="Zimmer A."/>
            <person name="Zwirko Z."/>
            <person name="Jaffe D.B."/>
            <person name="Alvarez P."/>
            <person name="Brockman W."/>
            <person name="Butler J."/>
            <person name="Chin C."/>
            <person name="Gnerre S."/>
            <person name="Grabherr M."/>
            <person name="Kleber M."/>
            <person name="Mauceli E."/>
            <person name="MacCallum I."/>
        </authorList>
    </citation>
    <scope>NUCLEOTIDE SEQUENCE [LARGE SCALE GENOMIC DNA]</scope>
    <source>
        <strain evidence="2">white501</strain>
    </source>
</reference>
<evidence type="ECO:0000313" key="1">
    <source>
        <dbReference type="EMBL" id="EDX11922.1"/>
    </source>
</evidence>
<name>B4QYY2_DROSI</name>
<accession>B4QYY2</accession>
<dbReference type="AlphaFoldDB" id="B4QYY2"/>
<proteinExistence type="predicted"/>
<organism evidence="1 2">
    <name type="scientific">Drosophila simulans</name>
    <name type="common">Fruit fly</name>
    <dbReference type="NCBI Taxonomy" id="7240"/>
    <lineage>
        <taxon>Eukaryota</taxon>
        <taxon>Metazoa</taxon>
        <taxon>Ecdysozoa</taxon>
        <taxon>Arthropoda</taxon>
        <taxon>Hexapoda</taxon>
        <taxon>Insecta</taxon>
        <taxon>Pterygota</taxon>
        <taxon>Neoptera</taxon>
        <taxon>Endopterygota</taxon>
        <taxon>Diptera</taxon>
        <taxon>Brachycera</taxon>
        <taxon>Muscomorpha</taxon>
        <taxon>Ephydroidea</taxon>
        <taxon>Drosophilidae</taxon>
        <taxon>Drosophila</taxon>
        <taxon>Sophophora</taxon>
    </lineage>
</organism>
<dbReference type="EMBL" id="CM000364">
    <property type="protein sequence ID" value="EDX11922.1"/>
    <property type="molecule type" value="Genomic_DNA"/>
</dbReference>
<evidence type="ECO:0000313" key="2">
    <source>
        <dbReference type="Proteomes" id="UP000000304"/>
    </source>
</evidence>
<keyword evidence="2" id="KW-1185">Reference proteome</keyword>